<gene>
    <name evidence="1" type="ORF">LCGC14_1962990</name>
</gene>
<organism evidence="1">
    <name type="scientific">marine sediment metagenome</name>
    <dbReference type="NCBI Taxonomy" id="412755"/>
    <lineage>
        <taxon>unclassified sequences</taxon>
        <taxon>metagenomes</taxon>
        <taxon>ecological metagenomes</taxon>
    </lineage>
</organism>
<sequence>MMNSEGESDFGKYLTFISKEFKDRIGLHEKINRKIEKLKRFRFNNKGSSIEFSDILKTLKKIRLDRINFLENLLKILPELERGSKT</sequence>
<proteinExistence type="predicted"/>
<comment type="caution">
    <text evidence="1">The sequence shown here is derived from an EMBL/GenBank/DDBJ whole genome shotgun (WGS) entry which is preliminary data.</text>
</comment>
<evidence type="ECO:0000313" key="1">
    <source>
        <dbReference type="EMBL" id="KKL84611.1"/>
    </source>
</evidence>
<protein>
    <submittedName>
        <fullName evidence="1">Uncharacterized protein</fullName>
    </submittedName>
</protein>
<reference evidence="1" key="1">
    <citation type="journal article" date="2015" name="Nature">
        <title>Complex archaea that bridge the gap between prokaryotes and eukaryotes.</title>
        <authorList>
            <person name="Spang A."/>
            <person name="Saw J.H."/>
            <person name="Jorgensen S.L."/>
            <person name="Zaremba-Niedzwiedzka K."/>
            <person name="Martijn J."/>
            <person name="Lind A.E."/>
            <person name="van Eijk R."/>
            <person name="Schleper C."/>
            <person name="Guy L."/>
            <person name="Ettema T.J."/>
        </authorList>
    </citation>
    <scope>NUCLEOTIDE SEQUENCE</scope>
</reference>
<accession>A0A0F9G2D3</accession>
<name>A0A0F9G2D3_9ZZZZ</name>
<dbReference type="AlphaFoldDB" id="A0A0F9G2D3"/>
<dbReference type="EMBL" id="LAZR01021654">
    <property type="protein sequence ID" value="KKL84611.1"/>
    <property type="molecule type" value="Genomic_DNA"/>
</dbReference>